<organism evidence="1 2">
    <name type="scientific">Streptococcus macacae NCTC 11558</name>
    <dbReference type="NCBI Taxonomy" id="764298"/>
    <lineage>
        <taxon>Bacteria</taxon>
        <taxon>Bacillati</taxon>
        <taxon>Bacillota</taxon>
        <taxon>Bacilli</taxon>
        <taxon>Lactobacillales</taxon>
        <taxon>Streptococcaceae</taxon>
        <taxon>Streptococcus</taxon>
    </lineage>
</organism>
<dbReference type="AlphaFoldDB" id="G5JW05"/>
<dbReference type="STRING" id="764298.STRMA_1174"/>
<comment type="caution">
    <text evidence="1">The sequence shown here is derived from an EMBL/GenBank/DDBJ whole genome shotgun (WGS) entry which is preliminary data.</text>
</comment>
<name>G5JW05_9STRE</name>
<proteinExistence type="predicted"/>
<dbReference type="InterPro" id="IPR009256">
    <property type="entry name" value="YqgQ-like"/>
</dbReference>
<dbReference type="InterPro" id="IPR023164">
    <property type="entry name" value="YqgQ-like_sf"/>
</dbReference>
<evidence type="ECO:0000313" key="2">
    <source>
        <dbReference type="Proteomes" id="UP000003573"/>
    </source>
</evidence>
<protein>
    <recommendedName>
        <fullName evidence="3">PF06014 family protein</fullName>
    </recommendedName>
</protein>
<evidence type="ECO:0008006" key="3">
    <source>
        <dbReference type="Google" id="ProtNLM"/>
    </source>
</evidence>
<dbReference type="EMBL" id="AEUW02000001">
    <property type="protein sequence ID" value="EHJ52500.1"/>
    <property type="molecule type" value="Genomic_DNA"/>
</dbReference>
<dbReference type="eggNOG" id="COG4483">
    <property type="taxonomic scope" value="Bacteria"/>
</dbReference>
<evidence type="ECO:0000313" key="1">
    <source>
        <dbReference type="EMBL" id="EHJ52500.1"/>
    </source>
</evidence>
<dbReference type="Gene3D" id="1.10.287.760">
    <property type="entry name" value="YqgQ-like"/>
    <property type="match status" value="1"/>
</dbReference>
<dbReference type="SUPFAM" id="SSF158379">
    <property type="entry name" value="YqgQ-like"/>
    <property type="match status" value="1"/>
</dbReference>
<reference evidence="1 2" key="1">
    <citation type="journal article" date="2014" name="Int. J. Syst. Evol. Microbiol.">
        <title>Phylogenomics and the dynamic genome evolution of the genus Streptococcus.</title>
        <authorList>
            <consortium name="The Broad Institute Genome Sequencing Platform"/>
            <person name="Richards V.P."/>
            <person name="Palmer S.R."/>
            <person name="Pavinski Bitar P.D."/>
            <person name="Qin X."/>
            <person name="Weinstock G.M."/>
            <person name="Highlander S.K."/>
            <person name="Town C.D."/>
            <person name="Burne R.A."/>
            <person name="Stanhope M.J."/>
        </authorList>
    </citation>
    <scope>NUCLEOTIDE SEQUENCE [LARGE SCALE GENOMIC DNA]</scope>
    <source>
        <strain evidence="1 2">NCTC 11558</strain>
    </source>
</reference>
<keyword evidence="2" id="KW-1185">Reference proteome</keyword>
<gene>
    <name evidence="1" type="ORF">STRMA_1174</name>
</gene>
<accession>G5JW05</accession>
<dbReference type="Pfam" id="PF06014">
    <property type="entry name" value="YqgQ-like"/>
    <property type="match status" value="1"/>
</dbReference>
<dbReference type="Proteomes" id="UP000003573">
    <property type="component" value="Unassembled WGS sequence"/>
</dbReference>
<sequence length="90" mass="11051">MQKILKITIIFDKILEMKTLYDVQQLLKQFGVYVYLGKRLYDIEMMKIELEELYKNGLLSKEVYLQAEFVLRREHKIEKEKEDEQKTFRD</sequence>